<dbReference type="Gene3D" id="1.25.40.10">
    <property type="entry name" value="Tetratricopeptide repeat domain"/>
    <property type="match status" value="1"/>
</dbReference>
<accession>A0A7C5HNK5</accession>
<evidence type="ECO:0000313" key="1">
    <source>
        <dbReference type="EMBL" id="HHE05015.1"/>
    </source>
</evidence>
<dbReference type="InterPro" id="IPR019734">
    <property type="entry name" value="TPR_rpt"/>
</dbReference>
<name>A0A7C5HNK5_UNCW3</name>
<protein>
    <submittedName>
        <fullName evidence="1">Uncharacterized protein</fullName>
    </submittedName>
</protein>
<dbReference type="AlphaFoldDB" id="A0A7C5HNK5"/>
<gene>
    <name evidence="1" type="ORF">ENL19_03010</name>
</gene>
<proteinExistence type="predicted"/>
<dbReference type="Proteomes" id="UP000886110">
    <property type="component" value="Unassembled WGS sequence"/>
</dbReference>
<dbReference type="InterPro" id="IPR011990">
    <property type="entry name" value="TPR-like_helical_dom_sf"/>
</dbReference>
<dbReference type="SUPFAM" id="SSF48452">
    <property type="entry name" value="TPR-like"/>
    <property type="match status" value="1"/>
</dbReference>
<reference evidence="1" key="1">
    <citation type="journal article" date="2020" name="mSystems">
        <title>Genome- and Community-Level Interaction Insights into Carbon Utilization and Element Cycling Functions of Hydrothermarchaeota in Hydrothermal Sediment.</title>
        <authorList>
            <person name="Zhou Z."/>
            <person name="Liu Y."/>
            <person name="Xu W."/>
            <person name="Pan J."/>
            <person name="Luo Z.H."/>
            <person name="Li M."/>
        </authorList>
    </citation>
    <scope>NUCLEOTIDE SEQUENCE [LARGE SCALE GENOMIC DNA]</scope>
    <source>
        <strain evidence="1">HyVt-74</strain>
    </source>
</reference>
<sequence length="312" mass="36384">MIFSLLLFFPVNIDSTILNGMDAAYEEHFNKAESLFLYVKKSMKAHPVGYFLLASLYELEYIDEGIEEKKEKFYAYADSGERIGERYIKENPEDALGYFFTGGIYTIQVFYFGLNGDYLKALMKALPALDDLSKCIKKDTTIYDAYLGLGGYNYFKGLFPFVRGAKEEGLRQISLAINKGRYTRNLASIGLANLYIREKKYEQARLILRDLLKRYPDSRTISWPIFTSFFEEGKMDSALFYVDRLLELSNTNEYCFLQASYFKAKILLNEKRYREALEFLSQIKTEGSFMDWRKKLIALRKDAEKCLQKETK</sequence>
<organism evidence="1">
    <name type="scientific">candidate division WOR-3 bacterium</name>
    <dbReference type="NCBI Taxonomy" id="2052148"/>
    <lineage>
        <taxon>Bacteria</taxon>
        <taxon>Bacteria division WOR-3</taxon>
    </lineage>
</organism>
<dbReference type="EMBL" id="DRTB01000226">
    <property type="protein sequence ID" value="HHE05015.1"/>
    <property type="molecule type" value="Genomic_DNA"/>
</dbReference>
<comment type="caution">
    <text evidence="1">The sequence shown here is derived from an EMBL/GenBank/DDBJ whole genome shotgun (WGS) entry which is preliminary data.</text>
</comment>
<dbReference type="Pfam" id="PF13174">
    <property type="entry name" value="TPR_6"/>
    <property type="match status" value="1"/>
</dbReference>